<dbReference type="AlphaFoldDB" id="A0A2M7RRG4"/>
<evidence type="ECO:0000313" key="1">
    <source>
        <dbReference type="EMBL" id="PIZ02872.1"/>
    </source>
</evidence>
<protein>
    <submittedName>
        <fullName evidence="1">Uncharacterized protein</fullName>
    </submittedName>
</protein>
<dbReference type="Proteomes" id="UP000231069">
    <property type="component" value="Unassembled WGS sequence"/>
</dbReference>
<proteinExistence type="predicted"/>
<reference evidence="2" key="1">
    <citation type="submission" date="2017-09" db="EMBL/GenBank/DDBJ databases">
        <title>Depth-based differentiation of microbial function through sediment-hosted aquifers and enrichment of novel symbionts in the deep terrestrial subsurface.</title>
        <authorList>
            <person name="Probst A.J."/>
            <person name="Ladd B."/>
            <person name="Jarett J.K."/>
            <person name="Geller-Mcgrath D.E."/>
            <person name="Sieber C.M.K."/>
            <person name="Emerson J.B."/>
            <person name="Anantharaman K."/>
            <person name="Thomas B.C."/>
            <person name="Malmstrom R."/>
            <person name="Stieglmeier M."/>
            <person name="Klingl A."/>
            <person name="Woyke T."/>
            <person name="Ryan C.M."/>
            <person name="Banfield J.F."/>
        </authorList>
    </citation>
    <scope>NUCLEOTIDE SEQUENCE [LARGE SCALE GENOMIC DNA]</scope>
</reference>
<sequence length="100" mass="11550">MDSIRQERIEQLLKDGQPVEALLCLEEGEGEIISPKLLEEAYLIQANIKGSSENDFEGEKKFIQIAMKIRKGELTVDDLITRANQQMDEKFEKWRHESVS</sequence>
<gene>
    <name evidence="1" type="ORF">COY59_02315</name>
</gene>
<name>A0A2M7RRG4_9BACT</name>
<accession>A0A2M7RRG4</accession>
<evidence type="ECO:0000313" key="2">
    <source>
        <dbReference type="Proteomes" id="UP000231069"/>
    </source>
</evidence>
<organism evidence="1 2">
    <name type="scientific">Candidatus Gottesmanbacteria bacterium CG_4_10_14_0_8_um_filter_37_24</name>
    <dbReference type="NCBI Taxonomy" id="1974574"/>
    <lineage>
        <taxon>Bacteria</taxon>
        <taxon>Candidatus Gottesmaniibacteriota</taxon>
    </lineage>
</organism>
<comment type="caution">
    <text evidence="1">The sequence shown here is derived from an EMBL/GenBank/DDBJ whole genome shotgun (WGS) entry which is preliminary data.</text>
</comment>
<dbReference type="EMBL" id="PFMK01000042">
    <property type="protein sequence ID" value="PIZ02872.1"/>
    <property type="molecule type" value="Genomic_DNA"/>
</dbReference>